<evidence type="ECO:0000259" key="2">
    <source>
        <dbReference type="Pfam" id="PF00884"/>
    </source>
</evidence>
<dbReference type="InterPro" id="IPR000917">
    <property type="entry name" value="Sulfatase_N"/>
</dbReference>
<feature type="transmembrane region" description="Helical" evidence="1">
    <location>
        <begin position="50"/>
        <end position="68"/>
    </location>
</feature>
<accession>A0A4R4DZ88</accession>
<gene>
    <name evidence="3" type="ORF">E0486_10015</name>
</gene>
<keyword evidence="4" id="KW-1185">Reference proteome</keyword>
<keyword evidence="1" id="KW-1133">Transmembrane helix</keyword>
<evidence type="ECO:0000256" key="1">
    <source>
        <dbReference type="SAM" id="Phobius"/>
    </source>
</evidence>
<dbReference type="AlphaFoldDB" id="A0A4R4DZ88"/>
<comment type="caution">
    <text evidence="3">The sequence shown here is derived from an EMBL/GenBank/DDBJ whole genome shotgun (WGS) entry which is preliminary data.</text>
</comment>
<dbReference type="InterPro" id="IPR017850">
    <property type="entry name" value="Alkaline_phosphatase_core_sf"/>
</dbReference>
<dbReference type="Pfam" id="PF00884">
    <property type="entry name" value="Sulfatase"/>
    <property type="match status" value="1"/>
</dbReference>
<protein>
    <recommendedName>
        <fullName evidence="2">Sulfatase N-terminal domain-containing protein</fullName>
    </recommendedName>
</protein>
<feature type="domain" description="Sulfatase N-terminal" evidence="2">
    <location>
        <begin position="179"/>
        <end position="424"/>
    </location>
</feature>
<sequence>MRRSTYLVPMRRLAAPFRTPFFLFLLPVFFVAHGYVQNYGLLPGAEAVRLLLRYTAVAGALLLAGRWLCGGWRRGAMPAALLLASELFYGSMHDALRARVPGLPLSWAWILPLLLVIVVWAAWRQRRGRDPVRAVTFLNTLLLLLLVVEGGGWLRRYRARVREKAGRQWALRPATGLRPDVFLIVADEYASNRQLKEQLNFDNRPFLDSLRHRGFAVHEGSQSNYNYTEYSTASLLNGSYFPAASRTNATDVGRCFYWIHDNEAFRFFRAQDYELHNCSFFDLAGAPSPSPRVWNAQWTDLLQRQTLTARLRESFGPAPAPKTGNESVNETLLRATRSVLRKETTKPRFVYTHLLLPHSPYVYDSNGARQPAQVANDRSNTAAYTGYLQYGNRVYLRLVDDMLRQARRPTIVLLLGDHGYRFGKPAQRDYFFTNLFAVYTSPGLPGHWPEGAGMVNQFRLLLDSCFGQQLPLLPDERHLVGEQEP</sequence>
<reference evidence="3 4" key="1">
    <citation type="submission" date="2019-03" db="EMBL/GenBank/DDBJ databases">
        <authorList>
            <person name="Kim M.K.M."/>
        </authorList>
    </citation>
    <scope>NUCLEOTIDE SEQUENCE [LARGE SCALE GENOMIC DNA]</scope>
    <source>
        <strain evidence="3 4">17J68-15</strain>
    </source>
</reference>
<feature type="transmembrane region" description="Helical" evidence="1">
    <location>
        <begin position="104"/>
        <end position="123"/>
    </location>
</feature>
<proteinExistence type="predicted"/>
<dbReference type="SUPFAM" id="SSF53649">
    <property type="entry name" value="Alkaline phosphatase-like"/>
    <property type="match status" value="1"/>
</dbReference>
<keyword evidence="1" id="KW-0472">Membrane</keyword>
<name>A0A4R4DZ88_9BACT</name>
<evidence type="ECO:0000313" key="3">
    <source>
        <dbReference type="EMBL" id="TCZ71406.1"/>
    </source>
</evidence>
<dbReference type="Proteomes" id="UP000295164">
    <property type="component" value="Unassembled WGS sequence"/>
</dbReference>
<dbReference type="EMBL" id="SKFH01000013">
    <property type="protein sequence ID" value="TCZ71406.1"/>
    <property type="molecule type" value="Genomic_DNA"/>
</dbReference>
<keyword evidence="1" id="KW-0812">Transmembrane</keyword>
<dbReference type="Gene3D" id="3.40.720.10">
    <property type="entry name" value="Alkaline Phosphatase, subunit A"/>
    <property type="match status" value="1"/>
</dbReference>
<feature type="transmembrane region" description="Helical" evidence="1">
    <location>
        <begin position="135"/>
        <end position="154"/>
    </location>
</feature>
<evidence type="ECO:0000313" key="4">
    <source>
        <dbReference type="Proteomes" id="UP000295164"/>
    </source>
</evidence>
<organism evidence="3 4">
    <name type="scientific">Flaviaesturariibacter aridisoli</name>
    <dbReference type="NCBI Taxonomy" id="2545761"/>
    <lineage>
        <taxon>Bacteria</taxon>
        <taxon>Pseudomonadati</taxon>
        <taxon>Bacteroidota</taxon>
        <taxon>Chitinophagia</taxon>
        <taxon>Chitinophagales</taxon>
        <taxon>Chitinophagaceae</taxon>
        <taxon>Flaviaestuariibacter</taxon>
    </lineage>
</organism>